<feature type="coiled-coil region" evidence="1">
    <location>
        <begin position="11"/>
        <end position="70"/>
    </location>
</feature>
<proteinExistence type="predicted"/>
<protein>
    <submittedName>
        <fullName evidence="3">Uncharacterized protein</fullName>
    </submittedName>
</protein>
<dbReference type="Pfam" id="PF04899">
    <property type="entry name" value="MbeD_MobD"/>
    <property type="match status" value="1"/>
</dbReference>
<name>A0A914QPD8_9BILA</name>
<dbReference type="AlphaFoldDB" id="A0A914QPD8"/>
<accession>A0A914QPD8</accession>
<evidence type="ECO:0000256" key="1">
    <source>
        <dbReference type="SAM" id="Coils"/>
    </source>
</evidence>
<dbReference type="WBParaSite" id="PDA_v2.g3353.t1">
    <property type="protein sequence ID" value="PDA_v2.g3353.t1"/>
    <property type="gene ID" value="PDA_v2.g3353"/>
</dbReference>
<keyword evidence="2" id="KW-1185">Reference proteome</keyword>
<keyword evidence="1" id="KW-0175">Coiled coil</keyword>
<feature type="coiled-coil region" evidence="1">
    <location>
        <begin position="122"/>
        <end position="163"/>
    </location>
</feature>
<evidence type="ECO:0000313" key="2">
    <source>
        <dbReference type="Proteomes" id="UP000887578"/>
    </source>
</evidence>
<evidence type="ECO:0000313" key="3">
    <source>
        <dbReference type="WBParaSite" id="PDA_v2.g3353.t1"/>
    </source>
</evidence>
<reference evidence="3" key="1">
    <citation type="submission" date="2022-11" db="UniProtKB">
        <authorList>
            <consortium name="WormBaseParasite"/>
        </authorList>
    </citation>
    <scope>IDENTIFICATION</scope>
</reference>
<dbReference type="Proteomes" id="UP000887578">
    <property type="component" value="Unplaced"/>
</dbReference>
<organism evidence="2 3">
    <name type="scientific">Panagrolaimus davidi</name>
    <dbReference type="NCBI Taxonomy" id="227884"/>
    <lineage>
        <taxon>Eukaryota</taxon>
        <taxon>Metazoa</taxon>
        <taxon>Ecdysozoa</taxon>
        <taxon>Nematoda</taxon>
        <taxon>Chromadorea</taxon>
        <taxon>Rhabditida</taxon>
        <taxon>Tylenchina</taxon>
        <taxon>Panagrolaimomorpha</taxon>
        <taxon>Panagrolaimoidea</taxon>
        <taxon>Panagrolaimidae</taxon>
        <taxon>Panagrolaimus</taxon>
    </lineage>
</organism>
<dbReference type="InterPro" id="IPR006983">
    <property type="entry name" value="MbeD_MobD"/>
</dbReference>
<sequence>MDESTNMSPTELQLRSVNERLKKTMKEMEELYSNEEEKNYQQIQTLLEEQKELKEKVEILQNRLDNAEYFSSSSSSCSSQTEYNHGLTVHTNFNQNFDDSLISFNDDFTELQNSFQLVSEEKTELESKVDKLNQFIKSLQETVKDLQFQNVTQEEKIEELNSINWDLYQTNQDLYKTVCRLQSENDELKSSSCKLDESQISLFDELEAVKQKELSEEENVEKEQIIPDIIAAEMRQHESQHEYIINGILVIRNRRSTFIKRSLLRFLSVLSICFDYLSLGGKLDIPIVHFLASDFFTLQARPRIPQV</sequence>